<organism evidence="4 5">
    <name type="scientific">Photobacterium aphoticum</name>
    <dbReference type="NCBI Taxonomy" id="754436"/>
    <lineage>
        <taxon>Bacteria</taxon>
        <taxon>Pseudomonadati</taxon>
        <taxon>Pseudomonadota</taxon>
        <taxon>Gammaproteobacteria</taxon>
        <taxon>Vibrionales</taxon>
        <taxon>Vibrionaceae</taxon>
        <taxon>Photobacterium</taxon>
    </lineage>
</organism>
<evidence type="ECO:0000259" key="2">
    <source>
        <dbReference type="Pfam" id="PF00496"/>
    </source>
</evidence>
<evidence type="ECO:0000313" key="5">
    <source>
        <dbReference type="Proteomes" id="UP000029227"/>
    </source>
</evidence>
<dbReference type="InterPro" id="IPR000914">
    <property type="entry name" value="SBP_5_dom"/>
</dbReference>
<dbReference type="Pfam" id="PF00496">
    <property type="entry name" value="SBP_bac_5"/>
    <property type="match status" value="1"/>
</dbReference>
<accession>A0A090QJ37</accession>
<sequence length="395" mass="45478">MSGQRLKSQFQRLYHHFSGQDSDTNLQDIAEVLFCTRRNVRMVINKMVDMGWIAWEPAVGRGKQSHLTFHSTDTELQLNHARKLVAEGKLEPALEALGNNADKLAQIIQEQLGHTTAHGKQIVRLPYYRAFSNLNPLQPLRRSEQHLVRQIFNGLTRINDEKEEVEGDLAHHWEEITPRHWRFYLRPSVRFHDGRLLESRDIIATFEKVRTHRLFNHIQRVEAPFANTIDIHLSMDDHRLPDLLTNLVAVIQPADVDSTDQNVLFPIGTGPYKVIQNDNKRFKLEAFEQYFGFRALIDMVDIWMLSEVASCYLQPASDVTQLGGVSASSRLKLDEGCNYLLFNRVSGLPVDPQWLAYLQGRLTALNILQRLNTDQIGDFRLTNAYGILRGGRMYL</sequence>
<dbReference type="InterPro" id="IPR025370">
    <property type="entry name" value="SgrR_HTH_N"/>
</dbReference>
<evidence type="ECO:0000256" key="1">
    <source>
        <dbReference type="ARBA" id="ARBA00023125"/>
    </source>
</evidence>
<reference evidence="4 5" key="1">
    <citation type="journal article" date="2014" name="Genome Announc.">
        <title>Draft Genome Sequences of Two Vibrionaceae Species, Vibrio ponticus C121 and Photobacterium aphoticum C119, Isolated as Coral Reef Microbiota.</title>
        <authorList>
            <person name="Al-saari N."/>
            <person name="Meirelles P.M."/>
            <person name="Mino S."/>
            <person name="Suda W."/>
            <person name="Oshima K."/>
            <person name="Hattori M."/>
            <person name="Ohkuma M."/>
            <person name="Thompson F.L."/>
            <person name="Gomez-Gil B."/>
            <person name="Sawabe T."/>
            <person name="Sawabe T."/>
        </authorList>
    </citation>
    <scope>NUCLEOTIDE SEQUENCE [LARGE SCALE GENOMIC DNA]</scope>
    <source>
        <strain evidence="4 5">JCM 19237</strain>
    </source>
</reference>
<protein>
    <submittedName>
        <fullName evidence="4">SgrR sugar-phosphate stress, transcriptional activator</fullName>
    </submittedName>
</protein>
<dbReference type="GO" id="GO:0015833">
    <property type="term" value="P:peptide transport"/>
    <property type="evidence" value="ECO:0007669"/>
    <property type="project" value="TreeGrafter"/>
</dbReference>
<keyword evidence="1" id="KW-0238">DNA-binding</keyword>
<dbReference type="STRING" id="754436.JCM19237_6043"/>
<dbReference type="Proteomes" id="UP000029227">
    <property type="component" value="Unassembled WGS sequence"/>
</dbReference>
<dbReference type="GO" id="GO:0003677">
    <property type="term" value="F:DNA binding"/>
    <property type="evidence" value="ECO:0007669"/>
    <property type="project" value="UniProtKB-KW"/>
</dbReference>
<evidence type="ECO:0000259" key="3">
    <source>
        <dbReference type="Pfam" id="PF12793"/>
    </source>
</evidence>
<dbReference type="AlphaFoldDB" id="A0A090QJ37"/>
<comment type="caution">
    <text evidence="4">The sequence shown here is derived from an EMBL/GenBank/DDBJ whole genome shotgun (WGS) entry which is preliminary data.</text>
</comment>
<evidence type="ECO:0000313" key="4">
    <source>
        <dbReference type="EMBL" id="GAL03150.1"/>
    </source>
</evidence>
<dbReference type="InterPro" id="IPR039424">
    <property type="entry name" value="SBP_5"/>
</dbReference>
<dbReference type="SUPFAM" id="SSF53850">
    <property type="entry name" value="Periplasmic binding protein-like II"/>
    <property type="match status" value="1"/>
</dbReference>
<dbReference type="Gene3D" id="3.40.190.10">
    <property type="entry name" value="Periplasmic binding protein-like II"/>
    <property type="match status" value="1"/>
</dbReference>
<dbReference type="Pfam" id="PF12793">
    <property type="entry name" value="SgrR_N"/>
    <property type="match status" value="1"/>
</dbReference>
<dbReference type="PANTHER" id="PTHR30290">
    <property type="entry name" value="PERIPLASMIC BINDING COMPONENT OF ABC TRANSPORTER"/>
    <property type="match status" value="1"/>
</dbReference>
<dbReference type="EMBL" id="BBMN01000001">
    <property type="protein sequence ID" value="GAL03150.1"/>
    <property type="molecule type" value="Genomic_DNA"/>
</dbReference>
<proteinExistence type="predicted"/>
<feature type="domain" description="Transcriptional regulator SgrR N-terminal HTH" evidence="3">
    <location>
        <begin position="5"/>
        <end position="118"/>
    </location>
</feature>
<dbReference type="GO" id="GO:1904680">
    <property type="term" value="F:peptide transmembrane transporter activity"/>
    <property type="evidence" value="ECO:0007669"/>
    <property type="project" value="TreeGrafter"/>
</dbReference>
<feature type="domain" description="Solute-binding protein family 5" evidence="2">
    <location>
        <begin position="164"/>
        <end position="306"/>
    </location>
</feature>
<gene>
    <name evidence="4" type="ORF">JCM19237_6043</name>
</gene>
<dbReference type="eggNOG" id="COG4533">
    <property type="taxonomic scope" value="Bacteria"/>
</dbReference>
<name>A0A090QJ37_9GAMM</name>
<dbReference type="PANTHER" id="PTHR30290:SF72">
    <property type="entry name" value="HTH-TYPE TRANSCRIPTIONAL REGULATOR SGRR"/>
    <property type="match status" value="1"/>
</dbReference>